<proteinExistence type="predicted"/>
<dbReference type="PANTHER" id="PTHR24060">
    <property type="entry name" value="METABOTROPIC GLUTAMATE RECEPTOR"/>
    <property type="match status" value="1"/>
</dbReference>
<evidence type="ECO:0000256" key="5">
    <source>
        <dbReference type="ARBA" id="ARBA00023170"/>
    </source>
</evidence>
<dbReference type="InterPro" id="IPR050726">
    <property type="entry name" value="mGluR"/>
</dbReference>
<comment type="caution">
    <text evidence="7">The sequence shown here is derived from an EMBL/GenBank/DDBJ whole genome shotgun (WGS) entry which is preliminary data.</text>
</comment>
<protein>
    <recommendedName>
        <fullName evidence="9">Receptor ligand binding region domain-containing protein</fullName>
    </recommendedName>
</protein>
<evidence type="ECO:0000256" key="2">
    <source>
        <dbReference type="ARBA" id="ARBA00022692"/>
    </source>
</evidence>
<feature type="non-terminal residue" evidence="7">
    <location>
        <position position="1"/>
    </location>
</feature>
<evidence type="ECO:0000313" key="7">
    <source>
        <dbReference type="EMBL" id="KAJ9578352.1"/>
    </source>
</evidence>
<dbReference type="Gene3D" id="3.40.50.2300">
    <property type="match status" value="1"/>
</dbReference>
<accession>A0AAD8E6H7</accession>
<dbReference type="GO" id="GO:0016020">
    <property type="term" value="C:membrane"/>
    <property type="evidence" value="ECO:0007669"/>
    <property type="project" value="UniProtKB-SubCell"/>
</dbReference>
<keyword evidence="8" id="KW-1185">Reference proteome</keyword>
<keyword evidence="6" id="KW-0325">Glycoprotein</keyword>
<evidence type="ECO:0000256" key="4">
    <source>
        <dbReference type="ARBA" id="ARBA00023136"/>
    </source>
</evidence>
<reference evidence="7" key="2">
    <citation type="submission" date="2023-05" db="EMBL/GenBank/DDBJ databases">
        <authorList>
            <person name="Fouks B."/>
        </authorList>
    </citation>
    <scope>NUCLEOTIDE SEQUENCE</scope>
    <source>
        <strain evidence="7">Stay&amp;Tobe</strain>
        <tissue evidence="7">Testes</tissue>
    </source>
</reference>
<name>A0AAD8E6H7_DIPPU</name>
<dbReference type="EMBL" id="JASPKZ010008886">
    <property type="protein sequence ID" value="KAJ9578352.1"/>
    <property type="molecule type" value="Genomic_DNA"/>
</dbReference>
<evidence type="ECO:0000256" key="6">
    <source>
        <dbReference type="ARBA" id="ARBA00023180"/>
    </source>
</evidence>
<evidence type="ECO:0000313" key="8">
    <source>
        <dbReference type="Proteomes" id="UP001233999"/>
    </source>
</evidence>
<dbReference type="Proteomes" id="UP001233999">
    <property type="component" value="Unassembled WGS sequence"/>
</dbReference>
<reference evidence="7" key="1">
    <citation type="journal article" date="2023" name="IScience">
        <title>Live-bearing cockroach genome reveals convergent evolutionary mechanisms linked to viviparity in insects and beyond.</title>
        <authorList>
            <person name="Fouks B."/>
            <person name="Harrison M.C."/>
            <person name="Mikhailova A.A."/>
            <person name="Marchal E."/>
            <person name="English S."/>
            <person name="Carruthers M."/>
            <person name="Jennings E.C."/>
            <person name="Chiamaka E.L."/>
            <person name="Frigard R.A."/>
            <person name="Pippel M."/>
            <person name="Attardo G.M."/>
            <person name="Benoit J.B."/>
            <person name="Bornberg-Bauer E."/>
            <person name="Tobe S.S."/>
        </authorList>
    </citation>
    <scope>NUCLEOTIDE SEQUENCE</scope>
    <source>
        <strain evidence="7">Stay&amp;Tobe</strain>
    </source>
</reference>
<comment type="subcellular location">
    <subcellularLocation>
        <location evidence="1">Membrane</location>
        <topology evidence="1">Multi-pass membrane protein</topology>
    </subcellularLocation>
</comment>
<dbReference type="PRINTS" id="PR00248">
    <property type="entry name" value="GPCRMGR"/>
</dbReference>
<evidence type="ECO:0008006" key="9">
    <source>
        <dbReference type="Google" id="ProtNLM"/>
    </source>
</evidence>
<dbReference type="InterPro" id="IPR000337">
    <property type="entry name" value="GPCR_3"/>
</dbReference>
<sequence>FQKLKSVESDTYQLQIHNGTLDKTSVSSFKNYNHLYFNNYTNINSSDHINDRSEFREHVTGSDESFVQDVTDDSRIGESLYNTSETSVVLVRSDNTSDGVPVWPVKLSTEVSGDLILGGLMMVHEREDTITCGKIMPQGGIQALETMLYTLDVLNREPKMIPNVTIGAHILDDCDKDTYGLEMAVDFIKDFPA</sequence>
<organism evidence="7 8">
    <name type="scientific">Diploptera punctata</name>
    <name type="common">Pacific beetle cockroach</name>
    <dbReference type="NCBI Taxonomy" id="6984"/>
    <lineage>
        <taxon>Eukaryota</taxon>
        <taxon>Metazoa</taxon>
        <taxon>Ecdysozoa</taxon>
        <taxon>Arthropoda</taxon>
        <taxon>Hexapoda</taxon>
        <taxon>Insecta</taxon>
        <taxon>Pterygota</taxon>
        <taxon>Neoptera</taxon>
        <taxon>Polyneoptera</taxon>
        <taxon>Dictyoptera</taxon>
        <taxon>Blattodea</taxon>
        <taxon>Blaberoidea</taxon>
        <taxon>Blaberidae</taxon>
        <taxon>Diplopterinae</taxon>
        <taxon>Diploptera</taxon>
    </lineage>
</organism>
<keyword evidence="5" id="KW-0675">Receptor</keyword>
<feature type="non-terminal residue" evidence="7">
    <location>
        <position position="193"/>
    </location>
</feature>
<dbReference type="AlphaFoldDB" id="A0AAD8E6H7"/>
<gene>
    <name evidence="7" type="ORF">L9F63_005419</name>
</gene>
<evidence type="ECO:0000256" key="1">
    <source>
        <dbReference type="ARBA" id="ARBA00004141"/>
    </source>
</evidence>
<keyword evidence="3" id="KW-1133">Transmembrane helix</keyword>
<evidence type="ECO:0000256" key="3">
    <source>
        <dbReference type="ARBA" id="ARBA00022989"/>
    </source>
</evidence>
<keyword evidence="2" id="KW-0812">Transmembrane</keyword>
<dbReference type="GO" id="GO:0004930">
    <property type="term" value="F:G protein-coupled receptor activity"/>
    <property type="evidence" value="ECO:0007669"/>
    <property type="project" value="InterPro"/>
</dbReference>
<dbReference type="InterPro" id="IPR028082">
    <property type="entry name" value="Peripla_BP_I"/>
</dbReference>
<dbReference type="SUPFAM" id="SSF53822">
    <property type="entry name" value="Periplasmic binding protein-like I"/>
    <property type="match status" value="1"/>
</dbReference>
<keyword evidence="4" id="KW-0472">Membrane</keyword>